<proteinExistence type="inferred from homology"/>
<feature type="domain" description="CdaR GGDEF-like" evidence="3">
    <location>
        <begin position="173"/>
        <end position="298"/>
    </location>
</feature>
<evidence type="ECO:0000313" key="5">
    <source>
        <dbReference type="Proteomes" id="UP000602050"/>
    </source>
</evidence>
<evidence type="ECO:0000259" key="2">
    <source>
        <dbReference type="Pfam" id="PF13556"/>
    </source>
</evidence>
<comment type="similarity">
    <text evidence="1">Belongs to the CdaR family.</text>
</comment>
<feature type="domain" description="PucR C-terminal helix-turn-helix" evidence="2">
    <location>
        <begin position="354"/>
        <end position="411"/>
    </location>
</feature>
<sequence length="418" mass="48226">MSYSAKRNKLLAANKKDAFHTADELADYIAEILECPITIEDSNHHLISYSKHTDKIDEARISTIIQRKVPDKVINGLWKSGVMTKLFEGDDPVVIPAIPTVGLGNRVAVSVRKNNEILGFIWAHTNEKTLLDDELLLLKEAAKQVKNYIVQNNLRKQNSAAGYKDFFWQLMLGNINDEQKILQLAKRYDMDLKGRMAVAIIQFNSAVSKTVEKHANYLAETLYHVQVVCRLFDDQQLLLLVRMKKDTDTTKKLNNYIQSFIEEIGNRLEIDDIIGGSGLIYQSPLDIRHSYKQAEKVLLMKQKFPAELRNVYTYQNLGIHQFLDDLYRLRKNENYKNEIIEKLKAYDMKHRTELLSSLKVYLEADSNVYQAAKEIHVHPNTMNYRLKRISEIGGIDLKDPNQKITVYLDLLLDNLISK</sequence>
<gene>
    <name evidence="4" type="primary">adeR</name>
    <name evidence="4" type="ORF">GCM10010978_15170</name>
</gene>
<accession>A0A8J2ZSN7</accession>
<dbReference type="InterPro" id="IPR025736">
    <property type="entry name" value="PucR_C-HTH_dom"/>
</dbReference>
<dbReference type="Gene3D" id="3.30.450.40">
    <property type="match status" value="1"/>
</dbReference>
<protein>
    <submittedName>
        <fullName evidence="4">Transcriptional activator AdeR</fullName>
    </submittedName>
</protein>
<dbReference type="EMBL" id="BMEV01000022">
    <property type="protein sequence ID" value="GGH75371.1"/>
    <property type="molecule type" value="Genomic_DNA"/>
</dbReference>
<dbReference type="PANTHER" id="PTHR33744">
    <property type="entry name" value="CARBOHYDRATE DIACID REGULATOR"/>
    <property type="match status" value="1"/>
</dbReference>
<evidence type="ECO:0000259" key="3">
    <source>
        <dbReference type="Pfam" id="PF17853"/>
    </source>
</evidence>
<reference evidence="4" key="1">
    <citation type="journal article" date="2014" name="Int. J. Syst. Evol. Microbiol.">
        <title>Complete genome sequence of Corynebacterium casei LMG S-19264T (=DSM 44701T), isolated from a smear-ripened cheese.</title>
        <authorList>
            <consortium name="US DOE Joint Genome Institute (JGI-PGF)"/>
            <person name="Walter F."/>
            <person name="Albersmeier A."/>
            <person name="Kalinowski J."/>
            <person name="Ruckert C."/>
        </authorList>
    </citation>
    <scope>NUCLEOTIDE SEQUENCE</scope>
    <source>
        <strain evidence="4">CGMCC 1.12360</strain>
    </source>
</reference>
<evidence type="ECO:0000313" key="4">
    <source>
        <dbReference type="EMBL" id="GGH75371.1"/>
    </source>
</evidence>
<comment type="caution">
    <text evidence="4">The sequence shown here is derived from an EMBL/GenBank/DDBJ whole genome shotgun (WGS) entry which is preliminary data.</text>
</comment>
<dbReference type="InterPro" id="IPR051448">
    <property type="entry name" value="CdaR-like_regulators"/>
</dbReference>
<dbReference type="InterPro" id="IPR042070">
    <property type="entry name" value="PucR_C-HTH_sf"/>
</dbReference>
<dbReference type="Proteomes" id="UP000602050">
    <property type="component" value="Unassembled WGS sequence"/>
</dbReference>
<reference evidence="4" key="2">
    <citation type="submission" date="2020-09" db="EMBL/GenBank/DDBJ databases">
        <authorList>
            <person name="Sun Q."/>
            <person name="Zhou Y."/>
        </authorList>
    </citation>
    <scope>NUCLEOTIDE SEQUENCE</scope>
    <source>
        <strain evidence="4">CGMCC 1.12360</strain>
    </source>
</reference>
<evidence type="ECO:0000256" key="1">
    <source>
        <dbReference type="ARBA" id="ARBA00006754"/>
    </source>
</evidence>
<dbReference type="AlphaFoldDB" id="A0A8J2ZSN7"/>
<organism evidence="4 5">
    <name type="scientific">Compostibacillus humi</name>
    <dbReference type="NCBI Taxonomy" id="1245525"/>
    <lineage>
        <taxon>Bacteria</taxon>
        <taxon>Bacillati</taxon>
        <taxon>Bacillota</taxon>
        <taxon>Bacilli</taxon>
        <taxon>Bacillales</taxon>
        <taxon>Bacillaceae</taxon>
        <taxon>Compostibacillus</taxon>
    </lineage>
</organism>
<dbReference type="Gene3D" id="1.10.10.2840">
    <property type="entry name" value="PucR C-terminal helix-turn-helix domain"/>
    <property type="match status" value="1"/>
</dbReference>
<name>A0A8J2ZSN7_9BACI</name>
<dbReference type="Pfam" id="PF17853">
    <property type="entry name" value="GGDEF_2"/>
    <property type="match status" value="1"/>
</dbReference>
<dbReference type="InterPro" id="IPR041522">
    <property type="entry name" value="CdaR_GGDEF"/>
</dbReference>
<dbReference type="RefSeq" id="WP_188391784.1">
    <property type="nucleotide sequence ID" value="NZ_BMEV01000022.1"/>
</dbReference>
<keyword evidence="5" id="KW-1185">Reference proteome</keyword>
<dbReference type="PANTHER" id="PTHR33744:SF1">
    <property type="entry name" value="DNA-BINDING TRANSCRIPTIONAL ACTIVATOR ADER"/>
    <property type="match status" value="1"/>
</dbReference>
<dbReference type="Pfam" id="PF13556">
    <property type="entry name" value="HTH_30"/>
    <property type="match status" value="1"/>
</dbReference>
<dbReference type="InterPro" id="IPR029016">
    <property type="entry name" value="GAF-like_dom_sf"/>
</dbReference>